<dbReference type="Gene3D" id="3.30.420.10">
    <property type="entry name" value="Ribonuclease H-like superfamily/Ribonuclease H"/>
    <property type="match status" value="1"/>
</dbReference>
<evidence type="ECO:0000259" key="1">
    <source>
        <dbReference type="PROSITE" id="PS50994"/>
    </source>
</evidence>
<evidence type="ECO:0000313" key="2">
    <source>
        <dbReference type="EMBL" id="WHS91820.1"/>
    </source>
</evidence>
<keyword evidence="2" id="KW-0614">Plasmid</keyword>
<gene>
    <name evidence="2" type="ORF">PZL22_000421</name>
</gene>
<dbReference type="Pfam" id="PF13683">
    <property type="entry name" value="rve_3"/>
    <property type="match status" value="1"/>
</dbReference>
<feature type="domain" description="Integrase catalytic" evidence="1">
    <location>
        <begin position="1"/>
        <end position="96"/>
    </location>
</feature>
<dbReference type="InterPro" id="IPR036397">
    <property type="entry name" value="RNaseH_sf"/>
</dbReference>
<evidence type="ECO:0000313" key="3">
    <source>
        <dbReference type="Proteomes" id="UP001233264"/>
    </source>
</evidence>
<sequence>MPFASPNALFNLSRLSVWWLRLGIDIERIKPGNPQQNGRHERMHPALKLETTKPAGANFLQQQARFDDFVEEFNIERPHQALIWPAQPSATAFHRAPTADCRVWASLSTTRR</sequence>
<dbReference type="EMBL" id="CP120364">
    <property type="protein sequence ID" value="WHS91820.1"/>
    <property type="molecule type" value="Genomic_DNA"/>
</dbReference>
<organism evidence="2 3">
    <name type="scientific">Sinorhizobium kummerowiae</name>
    <dbReference type="NCBI Taxonomy" id="158892"/>
    <lineage>
        <taxon>Bacteria</taxon>
        <taxon>Pseudomonadati</taxon>
        <taxon>Pseudomonadota</taxon>
        <taxon>Alphaproteobacteria</taxon>
        <taxon>Hyphomicrobiales</taxon>
        <taxon>Rhizobiaceae</taxon>
        <taxon>Sinorhizobium/Ensifer group</taxon>
        <taxon>Sinorhizobium</taxon>
    </lineage>
</organism>
<accession>A0ABY8T217</accession>
<dbReference type="InterPro" id="IPR012337">
    <property type="entry name" value="RNaseH-like_sf"/>
</dbReference>
<dbReference type="PROSITE" id="PS50994">
    <property type="entry name" value="INTEGRASE"/>
    <property type="match status" value="1"/>
</dbReference>
<dbReference type="Proteomes" id="UP001233264">
    <property type="component" value="Plasmid pSkuCCBAU71714b"/>
</dbReference>
<dbReference type="InterPro" id="IPR001584">
    <property type="entry name" value="Integrase_cat-core"/>
</dbReference>
<proteinExistence type="predicted"/>
<protein>
    <submittedName>
        <fullName evidence="2">Integrase core domain-containing protein</fullName>
    </submittedName>
</protein>
<reference evidence="2 3" key="1">
    <citation type="submission" date="2023-03" db="EMBL/GenBank/DDBJ databases">
        <authorList>
            <person name="Menendez E."/>
            <person name="Kaur S."/>
            <person name="Flores-Felix J.D."/>
            <person name="diCenzo G.C."/>
            <person name="Peix A."/>
            <person name="Velazquez E."/>
        </authorList>
    </citation>
    <scope>NUCLEOTIDE SEQUENCE [LARGE SCALE GENOMIC DNA]</scope>
    <source>
        <strain evidence="2 3">CCBAU 71714</strain>
        <plasmid evidence="2 3">pSkuCCBAU71714b</plasmid>
    </source>
</reference>
<dbReference type="SUPFAM" id="SSF53098">
    <property type="entry name" value="Ribonuclease H-like"/>
    <property type="match status" value="1"/>
</dbReference>
<keyword evidence="3" id="KW-1185">Reference proteome</keyword>
<geneLocation type="plasmid" evidence="2 3">
    <name>pSkuCCBAU71714b</name>
</geneLocation>
<name>A0ABY8T217_9HYPH</name>